<dbReference type="RefSeq" id="WP_111275826.1">
    <property type="nucleotide sequence ID" value="NZ_QFYS01000003.1"/>
</dbReference>
<evidence type="ECO:0000313" key="4">
    <source>
        <dbReference type="EMBL" id="RAK66518.1"/>
    </source>
</evidence>
<dbReference type="Pfam" id="PF00353">
    <property type="entry name" value="HemolysinCabind"/>
    <property type="match status" value="4"/>
</dbReference>
<keyword evidence="5" id="KW-1185">Reference proteome</keyword>
<dbReference type="EMBL" id="QFYS01000003">
    <property type="protein sequence ID" value="RAK66518.1"/>
    <property type="molecule type" value="Genomic_DNA"/>
</dbReference>
<dbReference type="InterPro" id="IPR011049">
    <property type="entry name" value="Serralysin-like_metalloprot_C"/>
</dbReference>
<keyword evidence="2" id="KW-0964">Secreted</keyword>
<dbReference type="Gene3D" id="2.150.10.10">
    <property type="entry name" value="Serralysin-like metalloprotease, C-terminal"/>
    <property type="match status" value="3"/>
</dbReference>
<evidence type="ECO:0000256" key="3">
    <source>
        <dbReference type="SAM" id="MobiDB-lite"/>
    </source>
</evidence>
<evidence type="ECO:0000256" key="2">
    <source>
        <dbReference type="ARBA" id="ARBA00022525"/>
    </source>
</evidence>
<dbReference type="PANTHER" id="PTHR38340:SF1">
    <property type="entry name" value="S-LAYER PROTEIN"/>
    <property type="match status" value="1"/>
</dbReference>
<comment type="caution">
    <text evidence="4">The sequence shown here is derived from an EMBL/GenBank/DDBJ whole genome shotgun (WGS) entry which is preliminary data.</text>
</comment>
<dbReference type="GO" id="GO:0005509">
    <property type="term" value="F:calcium ion binding"/>
    <property type="evidence" value="ECO:0007669"/>
    <property type="project" value="InterPro"/>
</dbReference>
<dbReference type="PRINTS" id="PR00313">
    <property type="entry name" value="CABNDNGRPT"/>
</dbReference>
<dbReference type="OrthoDB" id="7210110at2"/>
<evidence type="ECO:0000313" key="5">
    <source>
        <dbReference type="Proteomes" id="UP000249524"/>
    </source>
</evidence>
<dbReference type="SUPFAM" id="SSF51120">
    <property type="entry name" value="beta-Roll"/>
    <property type="match status" value="2"/>
</dbReference>
<dbReference type="InterPro" id="IPR001343">
    <property type="entry name" value="Hemolysn_Ca-bd"/>
</dbReference>
<organism evidence="4 5">
    <name type="scientific">Phenylobacterium kunshanense</name>
    <dbReference type="NCBI Taxonomy" id="1445034"/>
    <lineage>
        <taxon>Bacteria</taxon>
        <taxon>Pseudomonadati</taxon>
        <taxon>Pseudomonadota</taxon>
        <taxon>Alphaproteobacteria</taxon>
        <taxon>Caulobacterales</taxon>
        <taxon>Caulobacteraceae</taxon>
        <taxon>Phenylobacterium</taxon>
    </lineage>
</organism>
<dbReference type="Proteomes" id="UP000249524">
    <property type="component" value="Unassembled WGS sequence"/>
</dbReference>
<dbReference type="InterPro" id="IPR050557">
    <property type="entry name" value="RTX_toxin/Mannuronan_C5-epim"/>
</dbReference>
<reference evidence="4 5" key="1">
    <citation type="submission" date="2018-05" db="EMBL/GenBank/DDBJ databases">
        <authorList>
            <person name="Lanie J.A."/>
            <person name="Ng W.-L."/>
            <person name="Kazmierczak K.M."/>
            <person name="Andrzejewski T.M."/>
            <person name="Davidsen T.M."/>
            <person name="Wayne K.J."/>
            <person name="Tettelin H."/>
            <person name="Glass J.I."/>
            <person name="Rusch D."/>
            <person name="Podicherti R."/>
            <person name="Tsui H.-C.T."/>
            <person name="Winkler M.E."/>
        </authorList>
    </citation>
    <scope>NUCLEOTIDE SEQUENCE [LARGE SCALE GENOMIC DNA]</scope>
    <source>
        <strain evidence="4 5">BUT-10</strain>
    </source>
</reference>
<sequence length="339" mass="33360">MAIFTAGAVGVDFDSLDLTALASAQPAGATPTSVALSIGGVSTQLYGDGFQFAASGPPTTGTIGRIIVSADAGMVYDIAGLAQSAPQFRGWVLAGDNASAKSGLFAGDDIFTGSGFDDRLRAYGGADTLAGGGGADFLDGGDGDDDVFGGFGNDTVVDPGGANYLRGEDGNDVIVGGAGFDDINGNMGNDTAEGGPGNDWVVGGKDNDILFGDDGDDLVYGNLGDDTCSGGAGADTLRGGQANDTLSGGAGNDFVSGDRGDDTMIGGSGADIFHSSADAGVDRVLDFSIVDGDRVQLDPGTTYAVSQVGADTVIQLTAGQVVLVGVSMSSLLASSIVVG</sequence>
<evidence type="ECO:0000256" key="1">
    <source>
        <dbReference type="ARBA" id="ARBA00004613"/>
    </source>
</evidence>
<dbReference type="GO" id="GO:0005576">
    <property type="term" value="C:extracellular region"/>
    <property type="evidence" value="ECO:0007669"/>
    <property type="project" value="UniProtKB-SubCell"/>
</dbReference>
<gene>
    <name evidence="4" type="ORF">DJ019_09770</name>
</gene>
<feature type="region of interest" description="Disordered" evidence="3">
    <location>
        <begin position="239"/>
        <end position="260"/>
    </location>
</feature>
<proteinExistence type="predicted"/>
<name>A0A328BNE2_9CAUL</name>
<dbReference type="AlphaFoldDB" id="A0A328BNE2"/>
<accession>A0A328BNE2</accession>
<comment type="subcellular location">
    <subcellularLocation>
        <location evidence="1">Secreted</location>
    </subcellularLocation>
</comment>
<protein>
    <submittedName>
        <fullName evidence="4">Calcium-binding protein</fullName>
    </submittedName>
</protein>
<dbReference type="PANTHER" id="PTHR38340">
    <property type="entry name" value="S-LAYER PROTEIN"/>
    <property type="match status" value="1"/>
</dbReference>